<keyword evidence="2" id="KW-1133">Transmembrane helix</keyword>
<feature type="region of interest" description="Disordered" evidence="1">
    <location>
        <begin position="783"/>
        <end position="802"/>
    </location>
</feature>
<feature type="region of interest" description="Disordered" evidence="1">
    <location>
        <begin position="553"/>
        <end position="596"/>
    </location>
</feature>
<dbReference type="GO" id="GO:0042734">
    <property type="term" value="C:presynaptic membrane"/>
    <property type="evidence" value="ECO:0007669"/>
    <property type="project" value="TreeGrafter"/>
</dbReference>
<feature type="region of interest" description="Disordered" evidence="1">
    <location>
        <begin position="1194"/>
        <end position="1217"/>
    </location>
</feature>
<keyword evidence="2" id="KW-0812">Transmembrane</keyword>
<feature type="compositionally biased region" description="Basic and acidic residues" evidence="1">
    <location>
        <begin position="381"/>
        <end position="396"/>
    </location>
</feature>
<dbReference type="InterPro" id="IPR013083">
    <property type="entry name" value="Znf_RING/FYVE/PHD"/>
</dbReference>
<evidence type="ECO:0000256" key="2">
    <source>
        <dbReference type="SAM" id="Phobius"/>
    </source>
</evidence>
<dbReference type="PANTHER" id="PTHR12157:SF24">
    <property type="entry name" value="FIFE, ISOFORM D"/>
    <property type="match status" value="1"/>
</dbReference>
<feature type="compositionally biased region" description="Basic residues" evidence="1">
    <location>
        <begin position="450"/>
        <end position="459"/>
    </location>
</feature>
<organism evidence="3 4">
    <name type="scientific">Nesidiocoris tenuis</name>
    <dbReference type="NCBI Taxonomy" id="355587"/>
    <lineage>
        <taxon>Eukaryota</taxon>
        <taxon>Metazoa</taxon>
        <taxon>Ecdysozoa</taxon>
        <taxon>Arthropoda</taxon>
        <taxon>Hexapoda</taxon>
        <taxon>Insecta</taxon>
        <taxon>Pterygota</taxon>
        <taxon>Neoptera</taxon>
        <taxon>Paraneoptera</taxon>
        <taxon>Hemiptera</taxon>
        <taxon>Heteroptera</taxon>
        <taxon>Panheteroptera</taxon>
        <taxon>Cimicomorpha</taxon>
        <taxon>Miridae</taxon>
        <taxon>Dicyphina</taxon>
        <taxon>Nesidiocoris</taxon>
    </lineage>
</organism>
<dbReference type="GO" id="GO:0048791">
    <property type="term" value="P:calcium ion-regulated exocytosis of neurotransmitter"/>
    <property type="evidence" value="ECO:0007669"/>
    <property type="project" value="TreeGrafter"/>
</dbReference>
<dbReference type="EMBL" id="CADCXU010010461">
    <property type="protein sequence ID" value="CAB0001273.1"/>
    <property type="molecule type" value="Genomic_DNA"/>
</dbReference>
<feature type="compositionally biased region" description="Polar residues" evidence="1">
    <location>
        <begin position="404"/>
        <end position="415"/>
    </location>
</feature>
<feature type="region of interest" description="Disordered" evidence="1">
    <location>
        <begin position="347"/>
        <end position="486"/>
    </location>
</feature>
<dbReference type="GO" id="GO:0050806">
    <property type="term" value="P:positive regulation of synaptic transmission"/>
    <property type="evidence" value="ECO:0007669"/>
    <property type="project" value="TreeGrafter"/>
</dbReference>
<dbReference type="GO" id="GO:0031267">
    <property type="term" value="F:small GTPase binding"/>
    <property type="evidence" value="ECO:0007669"/>
    <property type="project" value="InterPro"/>
</dbReference>
<feature type="compositionally biased region" description="Low complexity" evidence="1">
    <location>
        <begin position="469"/>
        <end position="478"/>
    </location>
</feature>
<evidence type="ECO:0000313" key="4">
    <source>
        <dbReference type="Proteomes" id="UP000479000"/>
    </source>
</evidence>
<dbReference type="AlphaFoldDB" id="A0A6H5GDU7"/>
<dbReference type="Gene3D" id="3.30.40.10">
    <property type="entry name" value="Zinc/RING finger domain, C3HC4 (zinc finger)"/>
    <property type="match status" value="1"/>
</dbReference>
<evidence type="ECO:0000313" key="3">
    <source>
        <dbReference type="EMBL" id="CAB0001273.1"/>
    </source>
</evidence>
<dbReference type="InterPro" id="IPR039032">
    <property type="entry name" value="Rim-like"/>
</dbReference>
<dbReference type="PANTHER" id="PTHR12157">
    <property type="entry name" value="REGULATING SYNAPTIC MEMBRANE EXOCYTOSIS PROTEIN"/>
    <property type="match status" value="1"/>
</dbReference>
<evidence type="ECO:0000256" key="1">
    <source>
        <dbReference type="SAM" id="MobiDB-lite"/>
    </source>
</evidence>
<feature type="compositionally biased region" description="Basic and acidic residues" evidence="1">
    <location>
        <begin position="416"/>
        <end position="426"/>
    </location>
</feature>
<sequence length="1238" mass="136306">MVKKSEFLQYCDFDTLDKWCRGDEIHSSDWSRWRRRFEFQATSLLGRPSQKSNLILLRSNRLPKAVSYSRDDGPDILLTLNIPALEGTGPALRNIFPIMRTCNHFVDIRLGPPRCNRRRRNIEKEADSIVNLAGADSKYQQVSLIPIRAAIWRNLTNKLGSGNKQPDVPPEPPKPEEPPPPKPVVEAGKPISRSGTCRVCLKAFKPEDFSKTCGECQQKVCEDCASYSKPEDAQDDVLPRRTFQFKKFEKRFRNEGVMAIFVTDRRIQRHKNCAFILILTLTRIFILILILIPHVPEDNTKSLVAWRCSICRRRAASRAVVVGQDSTDSLLDAPVLEALTRRHSDVKIGSGLSVGGPTAGLAPPRSPELRRHSDVSPASLKELEKAVLKVQSERARQKGRSAAGSPNASRATSPSVERRPFPHEEPAAPAGNELLGENQDESWRRSQAARGRRKSRVTKQHSYDDEMKAAGAPASGPSLGPENPGLVTAVSSPGLLEPVYYASNSTLSLGKCVNPVSNIQPADKLKKKSPGLPASLPRRASAYDVYAPRGEAGVPAVSPGGQPSMAIAGPRRGSFRGGPPPDDQDQPQGGRALPGLPSGTHVWNSVSICFMRIFNSPAKLSCSPDISALRAQPRPLPVVTRAPEDAMRRQTSVQDGEAIKIVIHDVDCDASYGDYNYLLYYVTAIKPEVLACGLSVANPELTEGCSPTSCGLSHPALLKKVAFSRATKRMCDLLDEPIPAQSRKNSGEALALGLDFTMPISTGRQRTGAAPGLLQRREQFAGRERLRRRRSGTERRPAVRPPARGLPAIAASTIHASVRWICRRHYSTTIRSGTGSTIHDSCGLATATGPPALRSLRTLRRGRCARATDHFRKRATWTRKAACSCIPTTPTAAVPDEDPVNPNKLNSSRTNSPGNFRIRFQDREGAVSNPAKKPKEPPTLRLSRRRRATRRADGEVRYAGELRTLKKYSKVSKPSKRPLPCVGSSWSTVKAVSHVRPISSPAHGQTNVTAPVERRGERISQSATLPTPTIYDGNGTAKISRSNVCRQRRRSSICRAMRDPDEILRSLKLVSSSLGRAASIKDKRRPSLGHALGLVKVESGLNSITSIGVSQPRSNVHHSNVFQHFCTEPYQMILGYRYLREDLPSRWRPLASKAKNPRHQALQRAAVQANVALRSVRHRMPLVGCDALGKAERFRAQHRPRRSGSRPVRAPPDSAHHLVVPAIPDPHFGLRLERFSIN</sequence>
<dbReference type="Proteomes" id="UP000479000">
    <property type="component" value="Unassembled WGS sequence"/>
</dbReference>
<dbReference type="OrthoDB" id="10059918at2759"/>
<feature type="compositionally biased region" description="Polar residues" evidence="1">
    <location>
        <begin position="903"/>
        <end position="914"/>
    </location>
</feature>
<feature type="transmembrane region" description="Helical" evidence="2">
    <location>
        <begin position="273"/>
        <end position="292"/>
    </location>
</feature>
<gene>
    <name evidence="3" type="ORF">NTEN_LOCUS7060</name>
</gene>
<dbReference type="GO" id="GO:0042391">
    <property type="term" value="P:regulation of membrane potential"/>
    <property type="evidence" value="ECO:0007669"/>
    <property type="project" value="TreeGrafter"/>
</dbReference>
<name>A0A6H5GDU7_9HEMI</name>
<dbReference type="GO" id="GO:0048167">
    <property type="term" value="P:regulation of synaptic plasticity"/>
    <property type="evidence" value="ECO:0007669"/>
    <property type="project" value="TreeGrafter"/>
</dbReference>
<proteinExistence type="predicted"/>
<reference evidence="3 4" key="1">
    <citation type="submission" date="2020-02" db="EMBL/GenBank/DDBJ databases">
        <authorList>
            <person name="Ferguson B K."/>
        </authorList>
    </citation>
    <scope>NUCLEOTIDE SEQUENCE [LARGE SCALE GENOMIC DNA]</scope>
</reference>
<keyword evidence="2" id="KW-0472">Membrane</keyword>
<accession>A0A6H5GDU7</accession>
<dbReference type="GO" id="GO:0048788">
    <property type="term" value="C:cytoskeleton of presynaptic active zone"/>
    <property type="evidence" value="ECO:0007669"/>
    <property type="project" value="TreeGrafter"/>
</dbReference>
<keyword evidence="4" id="KW-1185">Reference proteome</keyword>
<protein>
    <submittedName>
        <fullName evidence="3">Uncharacterized protein</fullName>
    </submittedName>
</protein>
<feature type="region of interest" description="Disordered" evidence="1">
    <location>
        <begin position="158"/>
        <end position="190"/>
    </location>
</feature>
<dbReference type="SUPFAM" id="SSF57903">
    <property type="entry name" value="FYVE/PHD zinc finger"/>
    <property type="match status" value="1"/>
</dbReference>
<dbReference type="InterPro" id="IPR011011">
    <property type="entry name" value="Znf_FYVE_PHD"/>
</dbReference>
<feature type="region of interest" description="Disordered" evidence="1">
    <location>
        <begin position="891"/>
        <end position="952"/>
    </location>
</feature>
<dbReference type="GO" id="GO:0044325">
    <property type="term" value="F:transmembrane transporter binding"/>
    <property type="evidence" value="ECO:0007669"/>
    <property type="project" value="TreeGrafter"/>
</dbReference>